<dbReference type="InterPro" id="IPR003663">
    <property type="entry name" value="Sugar/inositol_transpt"/>
</dbReference>
<dbReference type="Gene3D" id="1.20.1250.20">
    <property type="entry name" value="MFS general substrate transporter like domains"/>
    <property type="match status" value="1"/>
</dbReference>
<keyword evidence="2" id="KW-1003">Cell membrane</keyword>
<comment type="similarity">
    <text evidence="7">Belongs to the major facilitator superfamily. Sugar transporter (TC 2.A.1.1) family. Trehalose transporter subfamily.</text>
</comment>
<comment type="subcellular location">
    <subcellularLocation>
        <location evidence="1">Cell membrane</location>
        <topology evidence="1">Multi-pass membrane protein</topology>
    </subcellularLocation>
</comment>
<feature type="domain" description="Major facilitator superfamily (MFS) profile" evidence="10">
    <location>
        <begin position="17"/>
        <end position="441"/>
    </location>
</feature>
<organism evidence="11">
    <name type="scientific">Diabrotica virgifera virgifera</name>
    <name type="common">western corn rootworm</name>
    <dbReference type="NCBI Taxonomy" id="50390"/>
    <lineage>
        <taxon>Eukaryota</taxon>
        <taxon>Metazoa</taxon>
        <taxon>Ecdysozoa</taxon>
        <taxon>Arthropoda</taxon>
        <taxon>Hexapoda</taxon>
        <taxon>Insecta</taxon>
        <taxon>Pterygota</taxon>
        <taxon>Neoptera</taxon>
        <taxon>Endopterygota</taxon>
        <taxon>Coleoptera</taxon>
        <taxon>Polyphaga</taxon>
        <taxon>Cucujiformia</taxon>
        <taxon>Chrysomeloidea</taxon>
        <taxon>Chrysomelidae</taxon>
        <taxon>Galerucinae</taxon>
        <taxon>Diabroticina</taxon>
        <taxon>Diabroticites</taxon>
        <taxon>Diabrotica</taxon>
    </lineage>
</organism>
<evidence type="ECO:0000256" key="9">
    <source>
        <dbReference type="SAM" id="Phobius"/>
    </source>
</evidence>
<evidence type="ECO:0000256" key="7">
    <source>
        <dbReference type="ARBA" id="ARBA00024348"/>
    </source>
</evidence>
<keyword evidence="8" id="KW-0813">Transport</keyword>
<dbReference type="PRINTS" id="PR00171">
    <property type="entry name" value="SUGRTRNSPORT"/>
</dbReference>
<dbReference type="InterPro" id="IPR005829">
    <property type="entry name" value="Sugar_transporter_CS"/>
</dbReference>
<dbReference type="NCBIfam" id="TIGR00879">
    <property type="entry name" value="SP"/>
    <property type="match status" value="1"/>
</dbReference>
<dbReference type="InterPro" id="IPR044775">
    <property type="entry name" value="MFS_ERD6/Tret1-like"/>
</dbReference>
<evidence type="ECO:0000313" key="11">
    <source>
        <dbReference type="RefSeq" id="XP_028129701.1"/>
    </source>
</evidence>
<protein>
    <submittedName>
        <fullName evidence="11">Facilitated trehalose transporter Tret1-like</fullName>
    </submittedName>
</protein>
<dbReference type="InterPro" id="IPR005828">
    <property type="entry name" value="MFS_sugar_transport-like"/>
</dbReference>
<dbReference type="PROSITE" id="PS00216">
    <property type="entry name" value="SUGAR_TRANSPORT_1"/>
    <property type="match status" value="1"/>
</dbReference>
<dbReference type="Pfam" id="PF00083">
    <property type="entry name" value="Sugar_tr"/>
    <property type="match status" value="1"/>
</dbReference>
<feature type="transmembrane region" description="Helical" evidence="9">
    <location>
        <begin position="15"/>
        <end position="37"/>
    </location>
</feature>
<dbReference type="InterPro" id="IPR020846">
    <property type="entry name" value="MFS_dom"/>
</dbReference>
<evidence type="ECO:0000256" key="1">
    <source>
        <dbReference type="ARBA" id="ARBA00004651"/>
    </source>
</evidence>
<keyword evidence="3 9" id="KW-0812">Transmembrane</keyword>
<dbReference type="RefSeq" id="XP_028129701.1">
    <property type="nucleotide sequence ID" value="XM_028273900.1"/>
</dbReference>
<name>A0A6P7F2Y3_DIAVI</name>
<dbReference type="CDD" id="cd17358">
    <property type="entry name" value="MFS_GLUT6_8_Class3_like"/>
    <property type="match status" value="1"/>
</dbReference>
<feature type="transmembrane region" description="Helical" evidence="9">
    <location>
        <begin position="170"/>
        <end position="189"/>
    </location>
</feature>
<keyword evidence="6" id="KW-0325">Glycoprotein</keyword>
<feature type="transmembrane region" description="Helical" evidence="9">
    <location>
        <begin position="112"/>
        <end position="132"/>
    </location>
</feature>
<evidence type="ECO:0000256" key="8">
    <source>
        <dbReference type="RuleBase" id="RU003346"/>
    </source>
</evidence>
<evidence type="ECO:0000256" key="6">
    <source>
        <dbReference type="ARBA" id="ARBA00023180"/>
    </source>
</evidence>
<dbReference type="InParanoid" id="A0A6P7F2Y3"/>
<keyword evidence="4 9" id="KW-1133">Transmembrane helix</keyword>
<sequence length="454" mass="50955">MSEVMSEDCEKTQQYISAACISVGAFGMGTAIGWTSNITQDLKEGELNEIDMTDVEIAWIGAMMTLGAILMCIAVGWIVDMIGRKSTVLYSIFPFFIGWLLITCSSEITLTYIGRFLVGIAGGSFCVIVPLYTSEIAHESIRGALGTFFQLSITIGIFYCGVCGFTLPLIGFNISCCVIPLFFGAAFYFQPETPTFSLKQGHIEKAEEAFRRLRGESYDFSEEMKQILSNIEREQHFWKTLEKRSTKRALIICFMLMFYQQLSGINAIMFYSQEIFYISGSEMRDSHCVMLLQSIQVIATLLSTLTVDWFGRRILLLTSSGFMAFSTTMIGVYFSLKRTGVLSEHTAFSFVPVMSLNIFIIAYSFGFGPIPWMIPSEMFTPEIKTKCSAMAATFNWTLAFLVTKFYFPISEGIGTDSSFYIFSFISATAIVFVYFVMPETRGKTFAQIQIELAK</sequence>
<gene>
    <name evidence="11" type="primary">LOC114325766</name>
</gene>
<dbReference type="GO" id="GO:0051119">
    <property type="term" value="F:sugar transmembrane transporter activity"/>
    <property type="evidence" value="ECO:0007669"/>
    <property type="project" value="InterPro"/>
</dbReference>
<feature type="transmembrane region" description="Helical" evidence="9">
    <location>
        <begin position="88"/>
        <end position="106"/>
    </location>
</feature>
<dbReference type="PANTHER" id="PTHR48021">
    <property type="match status" value="1"/>
</dbReference>
<dbReference type="OrthoDB" id="6612291at2759"/>
<evidence type="ECO:0000256" key="2">
    <source>
        <dbReference type="ARBA" id="ARBA00022475"/>
    </source>
</evidence>
<dbReference type="AlphaFoldDB" id="A0A6P7F2Y3"/>
<proteinExistence type="inferred from homology"/>
<dbReference type="InterPro" id="IPR036259">
    <property type="entry name" value="MFS_trans_sf"/>
</dbReference>
<feature type="transmembrane region" description="Helical" evidence="9">
    <location>
        <begin position="144"/>
        <end position="164"/>
    </location>
</feature>
<evidence type="ECO:0000256" key="3">
    <source>
        <dbReference type="ARBA" id="ARBA00022692"/>
    </source>
</evidence>
<feature type="transmembrane region" description="Helical" evidence="9">
    <location>
        <begin position="346"/>
        <end position="366"/>
    </location>
</feature>
<dbReference type="KEGG" id="dvv:114325766"/>
<dbReference type="FunFam" id="1.20.1250.20:FF:000055">
    <property type="entry name" value="Facilitated trehalose transporter Tret1-2 homolog"/>
    <property type="match status" value="1"/>
</dbReference>
<dbReference type="GO" id="GO:0005886">
    <property type="term" value="C:plasma membrane"/>
    <property type="evidence" value="ECO:0007669"/>
    <property type="project" value="UniProtKB-SubCell"/>
</dbReference>
<feature type="transmembrane region" description="Helical" evidence="9">
    <location>
        <begin position="249"/>
        <end position="270"/>
    </location>
</feature>
<feature type="transmembrane region" description="Helical" evidence="9">
    <location>
        <begin position="290"/>
        <end position="307"/>
    </location>
</feature>
<dbReference type="SUPFAM" id="SSF103473">
    <property type="entry name" value="MFS general substrate transporter"/>
    <property type="match status" value="1"/>
</dbReference>
<evidence type="ECO:0000256" key="5">
    <source>
        <dbReference type="ARBA" id="ARBA00023136"/>
    </source>
</evidence>
<feature type="transmembrane region" description="Helical" evidence="9">
    <location>
        <begin position="57"/>
        <end position="79"/>
    </location>
</feature>
<keyword evidence="5 9" id="KW-0472">Membrane</keyword>
<dbReference type="PROSITE" id="PS00217">
    <property type="entry name" value="SUGAR_TRANSPORT_2"/>
    <property type="match status" value="1"/>
</dbReference>
<reference evidence="11" key="1">
    <citation type="submission" date="2025-08" db="UniProtKB">
        <authorList>
            <consortium name="RefSeq"/>
        </authorList>
    </citation>
    <scope>IDENTIFICATION</scope>
    <source>
        <tissue evidence="11">Whole insect</tissue>
    </source>
</reference>
<dbReference type="PANTHER" id="PTHR48021:SF1">
    <property type="entry name" value="GH07001P-RELATED"/>
    <property type="match status" value="1"/>
</dbReference>
<feature type="transmembrane region" description="Helical" evidence="9">
    <location>
        <begin position="419"/>
        <end position="437"/>
    </location>
</feature>
<feature type="transmembrane region" description="Helical" evidence="9">
    <location>
        <begin position="314"/>
        <end position="334"/>
    </location>
</feature>
<evidence type="ECO:0000259" key="10">
    <source>
        <dbReference type="PROSITE" id="PS50850"/>
    </source>
</evidence>
<dbReference type="InterPro" id="IPR050549">
    <property type="entry name" value="MFS_Trehalose_Transporter"/>
</dbReference>
<feature type="transmembrane region" description="Helical" evidence="9">
    <location>
        <begin position="387"/>
        <end position="407"/>
    </location>
</feature>
<accession>A0A6P7F2Y3</accession>
<dbReference type="PROSITE" id="PS50850">
    <property type="entry name" value="MFS"/>
    <property type="match status" value="1"/>
</dbReference>
<evidence type="ECO:0000256" key="4">
    <source>
        <dbReference type="ARBA" id="ARBA00022989"/>
    </source>
</evidence>